<keyword evidence="3" id="KW-1185">Reference proteome</keyword>
<evidence type="ECO:0000256" key="1">
    <source>
        <dbReference type="SAM" id="SignalP"/>
    </source>
</evidence>
<feature type="chain" id="PRO_5045831657" evidence="1">
    <location>
        <begin position="20"/>
        <end position="58"/>
    </location>
</feature>
<sequence length="58" mass="6240">MKFLVSLLTLTLLAFTASATQEPEAIRCETEADCPKDLPVCCGFSPAIQYCLPEGTVC</sequence>
<protein>
    <submittedName>
        <fullName evidence="2">Uncharacterized protein</fullName>
    </submittedName>
</protein>
<accession>A0ABR4H2K4</accession>
<dbReference type="EMBL" id="JBFXLT010000085">
    <property type="protein sequence ID" value="KAL2809636.1"/>
    <property type="molecule type" value="Genomic_DNA"/>
</dbReference>
<comment type="caution">
    <text evidence="2">The sequence shown here is derived from an EMBL/GenBank/DDBJ whole genome shotgun (WGS) entry which is preliminary data.</text>
</comment>
<gene>
    <name evidence="2" type="ORF">BJX63DRAFT_349779</name>
</gene>
<reference evidence="2 3" key="1">
    <citation type="submission" date="2024-07" db="EMBL/GenBank/DDBJ databases">
        <title>Section-level genome sequencing and comparative genomics of Aspergillus sections Usti and Cavernicolus.</title>
        <authorList>
            <consortium name="Lawrence Berkeley National Laboratory"/>
            <person name="Nybo J.L."/>
            <person name="Vesth T.C."/>
            <person name="Theobald S."/>
            <person name="Frisvad J.C."/>
            <person name="Larsen T.O."/>
            <person name="Kjaerboelling I."/>
            <person name="Rothschild-Mancinelli K."/>
            <person name="Lyhne E.K."/>
            <person name="Kogle M.E."/>
            <person name="Barry K."/>
            <person name="Clum A."/>
            <person name="Na H."/>
            <person name="Ledsgaard L."/>
            <person name="Lin J."/>
            <person name="Lipzen A."/>
            <person name="Kuo A."/>
            <person name="Riley R."/>
            <person name="Mondo S."/>
            <person name="Labutti K."/>
            <person name="Haridas S."/>
            <person name="Pangalinan J."/>
            <person name="Salamov A.A."/>
            <person name="Simmons B.A."/>
            <person name="Magnuson J.K."/>
            <person name="Chen J."/>
            <person name="Drula E."/>
            <person name="Henrissat B."/>
            <person name="Wiebenga A."/>
            <person name="Lubbers R.J."/>
            <person name="Gomes A.C."/>
            <person name="Makela M.R."/>
            <person name="Stajich J."/>
            <person name="Grigoriev I.V."/>
            <person name="Mortensen U.H."/>
            <person name="De Vries R.P."/>
            <person name="Baker S.E."/>
            <person name="Andersen M.R."/>
        </authorList>
    </citation>
    <scope>NUCLEOTIDE SEQUENCE [LARGE SCALE GENOMIC DNA]</scope>
    <source>
        <strain evidence="2 3">CBS 588.65</strain>
    </source>
</reference>
<feature type="signal peptide" evidence="1">
    <location>
        <begin position="1"/>
        <end position="19"/>
    </location>
</feature>
<name>A0ABR4H2K4_9EURO</name>
<organism evidence="2 3">
    <name type="scientific">Aspergillus granulosus</name>
    <dbReference type="NCBI Taxonomy" id="176169"/>
    <lineage>
        <taxon>Eukaryota</taxon>
        <taxon>Fungi</taxon>
        <taxon>Dikarya</taxon>
        <taxon>Ascomycota</taxon>
        <taxon>Pezizomycotina</taxon>
        <taxon>Eurotiomycetes</taxon>
        <taxon>Eurotiomycetidae</taxon>
        <taxon>Eurotiales</taxon>
        <taxon>Aspergillaceae</taxon>
        <taxon>Aspergillus</taxon>
        <taxon>Aspergillus subgen. Nidulantes</taxon>
    </lineage>
</organism>
<keyword evidence="1" id="KW-0732">Signal</keyword>
<evidence type="ECO:0000313" key="2">
    <source>
        <dbReference type="EMBL" id="KAL2809636.1"/>
    </source>
</evidence>
<dbReference type="Proteomes" id="UP001610334">
    <property type="component" value="Unassembled WGS sequence"/>
</dbReference>
<evidence type="ECO:0000313" key="3">
    <source>
        <dbReference type="Proteomes" id="UP001610334"/>
    </source>
</evidence>
<proteinExistence type="predicted"/>